<protein>
    <submittedName>
        <fullName evidence="3">USP24</fullName>
    </submittedName>
</protein>
<dbReference type="OrthoDB" id="6147831at2759"/>
<proteinExistence type="predicted"/>
<keyword evidence="4" id="KW-1185">Reference proteome</keyword>
<dbReference type="Pfam" id="PF00627">
    <property type="entry name" value="UBA"/>
    <property type="match status" value="1"/>
</dbReference>
<dbReference type="EMBL" id="VXIV02001454">
    <property type="protein sequence ID" value="KAF6033150.1"/>
    <property type="molecule type" value="Genomic_DNA"/>
</dbReference>
<feature type="region of interest" description="Disordered" evidence="1">
    <location>
        <begin position="47"/>
        <end position="68"/>
    </location>
</feature>
<evidence type="ECO:0000259" key="2">
    <source>
        <dbReference type="PROSITE" id="PS50030"/>
    </source>
</evidence>
<comment type="caution">
    <text evidence="3">The sequence shown here is derived from an EMBL/GenBank/DDBJ whole genome shotgun (WGS) entry which is preliminary data.</text>
</comment>
<dbReference type="AlphaFoldDB" id="A0A7J7K3F4"/>
<dbReference type="InterPro" id="IPR015940">
    <property type="entry name" value="UBA"/>
</dbReference>
<evidence type="ECO:0000313" key="4">
    <source>
        <dbReference type="Proteomes" id="UP000593567"/>
    </source>
</evidence>
<feature type="compositionally biased region" description="Polar residues" evidence="1">
    <location>
        <begin position="55"/>
        <end position="68"/>
    </location>
</feature>
<dbReference type="Proteomes" id="UP000593567">
    <property type="component" value="Unassembled WGS sequence"/>
</dbReference>
<organism evidence="3 4">
    <name type="scientific">Bugula neritina</name>
    <name type="common">Brown bryozoan</name>
    <name type="synonym">Sertularia neritina</name>
    <dbReference type="NCBI Taxonomy" id="10212"/>
    <lineage>
        <taxon>Eukaryota</taxon>
        <taxon>Metazoa</taxon>
        <taxon>Spiralia</taxon>
        <taxon>Lophotrochozoa</taxon>
        <taxon>Bryozoa</taxon>
        <taxon>Gymnolaemata</taxon>
        <taxon>Cheilostomatida</taxon>
        <taxon>Flustrina</taxon>
        <taxon>Buguloidea</taxon>
        <taxon>Bugulidae</taxon>
        <taxon>Bugula</taxon>
    </lineage>
</organism>
<name>A0A7J7K3F4_BUGNE</name>
<dbReference type="SUPFAM" id="SSF46934">
    <property type="entry name" value="UBA-like"/>
    <property type="match status" value="1"/>
</dbReference>
<dbReference type="PROSITE" id="PS50030">
    <property type="entry name" value="UBA"/>
    <property type="match status" value="1"/>
</dbReference>
<dbReference type="InterPro" id="IPR009060">
    <property type="entry name" value="UBA-like_sf"/>
</dbReference>
<evidence type="ECO:0000256" key="1">
    <source>
        <dbReference type="SAM" id="MobiDB-lite"/>
    </source>
</evidence>
<reference evidence="3" key="1">
    <citation type="submission" date="2020-06" db="EMBL/GenBank/DDBJ databases">
        <title>Draft genome of Bugula neritina, a colonial animal packing powerful symbionts and potential medicines.</title>
        <authorList>
            <person name="Rayko M."/>
        </authorList>
    </citation>
    <scope>NUCLEOTIDE SEQUENCE [LARGE SCALE GENOMIC DNA]</scope>
    <source>
        <strain evidence="3">Kwan_BN1</strain>
    </source>
</reference>
<gene>
    <name evidence="3" type="ORF">EB796_008580</name>
</gene>
<dbReference type="SMART" id="SM00165">
    <property type="entry name" value="UBA"/>
    <property type="match status" value="1"/>
</dbReference>
<evidence type="ECO:0000313" key="3">
    <source>
        <dbReference type="EMBL" id="KAF6033150.1"/>
    </source>
</evidence>
<feature type="domain" description="UBA" evidence="2">
    <location>
        <begin position="2"/>
        <end position="43"/>
    </location>
</feature>
<sequence>MEPSDENVQMLLSMGFPSESEVRRALKISKNDMNEAVDMLTNGQSLTYFDDQKSSPDANTLDQGVSSF</sequence>
<dbReference type="Gene3D" id="1.10.8.10">
    <property type="entry name" value="DNA helicase RuvA subunit, C-terminal domain"/>
    <property type="match status" value="1"/>
</dbReference>
<accession>A0A7J7K3F4</accession>